<dbReference type="EMBL" id="PELV01000145">
    <property type="protein sequence ID" value="RTH18768.1"/>
    <property type="molecule type" value="Genomic_DNA"/>
</dbReference>
<dbReference type="Proteomes" id="UP000287439">
    <property type="component" value="Unassembled WGS sequence"/>
</dbReference>
<dbReference type="EMBL" id="PEMG01000447">
    <property type="protein sequence ID" value="RTI04872.1"/>
    <property type="molecule type" value="Genomic_DNA"/>
</dbReference>
<evidence type="ECO:0000313" key="13">
    <source>
        <dbReference type="Proteomes" id="UP000287155"/>
    </source>
</evidence>
<gene>
    <name evidence="8" type="ORF">CSW25_06930</name>
    <name evidence="9" type="ORF">CSW27_01525</name>
    <name evidence="6" type="ORF">CSW29_06240</name>
    <name evidence="7" type="ORF">CSW30_12575</name>
    <name evidence="4" type="ORF">CSW33_04400</name>
    <name evidence="5" type="ORF">CSW37_06010</name>
    <name evidence="3" type="ORF">CSW40_03475</name>
    <name evidence="2" type="ORF">CSW41_05390</name>
    <name evidence="1" type="ORF">CSW47_09390</name>
</gene>
<proteinExistence type="predicted"/>
<dbReference type="Proteomes" id="UP000287155">
    <property type="component" value="Unassembled WGS sequence"/>
</dbReference>
<dbReference type="EMBL" id="PEMD01000109">
    <property type="protein sequence ID" value="RTH33328.1"/>
    <property type="molecule type" value="Genomic_DNA"/>
</dbReference>
<dbReference type="Proteomes" id="UP000287962">
    <property type="component" value="Unassembled WGS sequence"/>
</dbReference>
<protein>
    <submittedName>
        <fullName evidence="5">Uncharacterized protein</fullName>
    </submittedName>
</protein>
<dbReference type="Proteomes" id="UP000286928">
    <property type="component" value="Unassembled WGS sequence"/>
</dbReference>
<evidence type="ECO:0000313" key="16">
    <source>
        <dbReference type="Proteomes" id="UP000287962"/>
    </source>
</evidence>
<evidence type="ECO:0000313" key="11">
    <source>
        <dbReference type="Proteomes" id="UP000286734"/>
    </source>
</evidence>
<dbReference type="EMBL" id="PEML01000210">
    <property type="protein sequence ID" value="RTI07094.1"/>
    <property type="molecule type" value="Genomic_DNA"/>
</dbReference>
<accession>A0A430SFC0</accession>
<sequence>MEIFWADHHSPTWSPKLRRQFLLRKASGINALLHLLYYLPQFYSKRLTIAFSQGEGEAAQQGVL</sequence>
<dbReference type="EMBL" id="PEMH01000179">
    <property type="protein sequence ID" value="RTI00242.1"/>
    <property type="molecule type" value="Genomic_DNA"/>
</dbReference>
<dbReference type="Proteomes" id="UP000288347">
    <property type="component" value="Unassembled WGS sequence"/>
</dbReference>
<organism evidence="5 17">
    <name type="scientific">Thermus scotoductus</name>
    <dbReference type="NCBI Taxonomy" id="37636"/>
    <lineage>
        <taxon>Bacteria</taxon>
        <taxon>Thermotogati</taxon>
        <taxon>Deinococcota</taxon>
        <taxon>Deinococci</taxon>
        <taxon>Thermales</taxon>
        <taxon>Thermaceae</taxon>
        <taxon>Thermus</taxon>
    </lineage>
</organism>
<evidence type="ECO:0000313" key="17">
    <source>
        <dbReference type="Proteomes" id="UP000288051"/>
    </source>
</evidence>
<keyword evidence="16" id="KW-1185">Reference proteome</keyword>
<evidence type="ECO:0000313" key="5">
    <source>
        <dbReference type="EMBL" id="RTH37616.1"/>
    </source>
</evidence>
<dbReference type="Proteomes" id="UP000286712">
    <property type="component" value="Unassembled WGS sequence"/>
</dbReference>
<evidence type="ECO:0000313" key="9">
    <source>
        <dbReference type="EMBL" id="RTI17500.1"/>
    </source>
</evidence>
<comment type="caution">
    <text evidence="5">The sequence shown here is derived from an EMBL/GenBank/DDBJ whole genome shotgun (WGS) entry which is preliminary data.</text>
</comment>
<evidence type="ECO:0000313" key="18">
    <source>
        <dbReference type="Proteomes" id="UP000288347"/>
    </source>
</evidence>
<reference evidence="10 11" key="2">
    <citation type="journal article" date="2019" name="Extremophiles">
        <title>Biogeography of thermophiles and predominance of Thermus scotoductus in domestic water heaters.</title>
        <authorList>
            <person name="Wilpiszeski R.L."/>
            <person name="Zhang Z."/>
            <person name="House C.H."/>
        </authorList>
    </citation>
    <scope>NUCLEOTIDE SEQUENCE [LARGE SCALE GENOMIC DNA]</scope>
    <source>
        <strain evidence="8 16">12_S12</strain>
        <strain evidence="9 13">14_S14</strain>
        <strain evidence="6 18">16_S16</strain>
        <strain evidence="7 14">17_S17</strain>
        <strain evidence="4 12">20_S20</strain>
        <strain evidence="5 17">24_S24</strain>
        <strain evidence="3 10">27_S27</strain>
        <strain evidence="2 15">28_S28</strain>
        <strain evidence="1 11">34_S34</strain>
    </source>
</reference>
<evidence type="ECO:0000313" key="10">
    <source>
        <dbReference type="Proteomes" id="UP000286712"/>
    </source>
</evidence>
<dbReference type="AlphaFoldDB" id="A0A430SFC0"/>
<dbReference type="Proteomes" id="UP000287173">
    <property type="component" value="Unassembled WGS sequence"/>
</dbReference>
<reference evidence="8" key="1">
    <citation type="submission" date="2017-10" db="EMBL/GenBank/DDBJ databases">
        <authorList>
            <person name="Wilpiszeski R.L."/>
            <person name="Zhidan Z."/>
            <person name="House C.H."/>
        </authorList>
    </citation>
    <scope>NUCLEOTIDE SEQUENCE</scope>
    <source>
        <strain evidence="8">12_S12</strain>
    </source>
</reference>
<name>A0A430SFC0_THESC</name>
<evidence type="ECO:0000313" key="6">
    <source>
        <dbReference type="EMBL" id="RTI00242.1"/>
    </source>
</evidence>
<evidence type="ECO:0000313" key="14">
    <source>
        <dbReference type="Proteomes" id="UP000287173"/>
    </source>
</evidence>
<evidence type="ECO:0000313" key="15">
    <source>
        <dbReference type="Proteomes" id="UP000287439"/>
    </source>
</evidence>
<evidence type="ECO:0000313" key="8">
    <source>
        <dbReference type="EMBL" id="RTI07094.1"/>
    </source>
</evidence>
<dbReference type="EMBL" id="PELW01000073">
    <property type="protein sequence ID" value="RTH27178.1"/>
    <property type="molecule type" value="Genomic_DNA"/>
</dbReference>
<dbReference type="Proteomes" id="UP000288051">
    <property type="component" value="Unassembled WGS sequence"/>
</dbReference>
<dbReference type="EMBL" id="PELZ01000165">
    <property type="protein sequence ID" value="RTH37616.1"/>
    <property type="molecule type" value="Genomic_DNA"/>
</dbReference>
<evidence type="ECO:0000313" key="1">
    <source>
        <dbReference type="EMBL" id="RTH03093.1"/>
    </source>
</evidence>
<evidence type="ECO:0000313" key="2">
    <source>
        <dbReference type="EMBL" id="RTH18768.1"/>
    </source>
</evidence>
<dbReference type="EMBL" id="PEMJ01000032">
    <property type="protein sequence ID" value="RTI17500.1"/>
    <property type="molecule type" value="Genomic_DNA"/>
</dbReference>
<evidence type="ECO:0000313" key="12">
    <source>
        <dbReference type="Proteomes" id="UP000286928"/>
    </source>
</evidence>
<dbReference type="Proteomes" id="UP000286734">
    <property type="component" value="Unassembled WGS sequence"/>
</dbReference>
<evidence type="ECO:0000313" key="3">
    <source>
        <dbReference type="EMBL" id="RTH27178.1"/>
    </source>
</evidence>
<dbReference type="EMBL" id="PELP01000275">
    <property type="protein sequence ID" value="RTH03093.1"/>
    <property type="molecule type" value="Genomic_DNA"/>
</dbReference>
<evidence type="ECO:0000313" key="7">
    <source>
        <dbReference type="EMBL" id="RTI04872.1"/>
    </source>
</evidence>
<evidence type="ECO:0000313" key="4">
    <source>
        <dbReference type="EMBL" id="RTH33328.1"/>
    </source>
</evidence>